<dbReference type="PROSITE" id="PS00107">
    <property type="entry name" value="PROTEIN_KINASE_ATP"/>
    <property type="match status" value="1"/>
</dbReference>
<keyword evidence="11" id="KW-0472">Membrane</keyword>
<organism evidence="14 15">
    <name type="scientific">Parafrankia colletiae</name>
    <dbReference type="NCBI Taxonomy" id="573497"/>
    <lineage>
        <taxon>Bacteria</taxon>
        <taxon>Bacillati</taxon>
        <taxon>Actinomycetota</taxon>
        <taxon>Actinomycetes</taxon>
        <taxon>Frankiales</taxon>
        <taxon>Frankiaceae</taxon>
        <taxon>Parafrankia</taxon>
    </lineage>
</organism>
<evidence type="ECO:0000313" key="15">
    <source>
        <dbReference type="Proteomes" id="UP000179627"/>
    </source>
</evidence>
<feature type="domain" description="PASTA" evidence="13">
    <location>
        <begin position="382"/>
        <end position="447"/>
    </location>
</feature>
<reference evidence="15" key="1">
    <citation type="submission" date="2016-07" db="EMBL/GenBank/DDBJ databases">
        <title>Sequence Frankia sp. strain CcI1.17.</title>
        <authorList>
            <person name="Ghodhbane-Gtari F."/>
            <person name="Swanson E."/>
            <person name="Gueddou A."/>
            <person name="Morris K."/>
            <person name="Hezbri K."/>
            <person name="Ktari A."/>
            <person name="Nouioui I."/>
            <person name="Abebe-Akele F."/>
            <person name="Simpson S."/>
            <person name="Thomas K."/>
            <person name="Gtari M."/>
            <person name="Tisa L.S."/>
            <person name="Hurst S."/>
        </authorList>
    </citation>
    <scope>NUCLEOTIDE SEQUENCE [LARGE SCALE GENOMIC DNA]</scope>
    <source>
        <strain evidence="15">Cc1.17</strain>
    </source>
</reference>
<dbReference type="GO" id="GO:0004674">
    <property type="term" value="F:protein serine/threonine kinase activity"/>
    <property type="evidence" value="ECO:0007669"/>
    <property type="project" value="UniProtKB-KW"/>
</dbReference>
<dbReference type="Gene3D" id="3.30.200.20">
    <property type="entry name" value="Phosphorylase Kinase, domain 1"/>
    <property type="match status" value="1"/>
</dbReference>
<dbReference type="InterPro" id="IPR017441">
    <property type="entry name" value="Protein_kinase_ATP_BS"/>
</dbReference>
<keyword evidence="15" id="KW-1185">Reference proteome</keyword>
<protein>
    <recommendedName>
        <fullName evidence="1">non-specific serine/threonine protein kinase</fullName>
        <ecNumber evidence="1">2.7.11.1</ecNumber>
    </recommendedName>
</protein>
<dbReference type="PANTHER" id="PTHR43289:SF34">
    <property type="entry name" value="SERINE_THREONINE-PROTEIN KINASE YBDM-RELATED"/>
    <property type="match status" value="1"/>
</dbReference>
<dbReference type="Gene3D" id="2.120.10.30">
    <property type="entry name" value="TolB, C-terminal domain"/>
    <property type="match status" value="2"/>
</dbReference>
<keyword evidence="11" id="KW-1133">Transmembrane helix</keyword>
<evidence type="ECO:0000259" key="13">
    <source>
        <dbReference type="PROSITE" id="PS51178"/>
    </source>
</evidence>
<comment type="caution">
    <text evidence="14">The sequence shown here is derived from an EMBL/GenBank/DDBJ whole genome shotgun (WGS) entry which is preliminary data.</text>
</comment>
<evidence type="ECO:0000256" key="10">
    <source>
        <dbReference type="SAM" id="MobiDB-lite"/>
    </source>
</evidence>
<evidence type="ECO:0000256" key="1">
    <source>
        <dbReference type="ARBA" id="ARBA00012513"/>
    </source>
</evidence>
<dbReference type="GO" id="GO:0005524">
    <property type="term" value="F:ATP binding"/>
    <property type="evidence" value="ECO:0007669"/>
    <property type="project" value="UniProtKB-UniRule"/>
</dbReference>
<feature type="compositionally biased region" description="Gly residues" evidence="10">
    <location>
        <begin position="358"/>
        <end position="372"/>
    </location>
</feature>
<dbReference type="Proteomes" id="UP000179627">
    <property type="component" value="Unassembled WGS sequence"/>
</dbReference>
<dbReference type="CDD" id="cd14014">
    <property type="entry name" value="STKc_PknB_like"/>
    <property type="match status" value="1"/>
</dbReference>
<evidence type="ECO:0000256" key="2">
    <source>
        <dbReference type="ARBA" id="ARBA00022527"/>
    </source>
</evidence>
<dbReference type="OrthoDB" id="262125at2"/>
<sequence length="709" mass="73529">MADVPARVAPLEEADPTRIGGYELVGRLGAGGMGTVYLGRGGDGRPVAVKAIRREFARDPEFRARFLREAQAARRVARFCTAEVLDVDTDGAEPYLVTEFIDGPTLADHVRRGGPLSPSELERLAVAVASALTAIHSANLIHRDLKPGNILLSSSGARVIDFGIARALETTSLYTREGGILGTPAFMCPEQALGRPLTPAADIYAWGGVILFAATGRMPYGEAATPVILFRVVYEEPDLTGLDPALLPLVRQAMSKDPAARPTAAALLLRLAEGGHRVVPPASPPPPSHPPPPPLTPSPAAGTTRTPEAAGSATAPARWSRRPVVALLVTLGSLALLAAAVTTTLLLDPFGQRDAGPPAGGGGGPVTAGSGGPTADPGRGPGSAVILTDYREQDADEIATGLERAGLTVQRVPRPSGLGQRGRVLGTEPVAGTRVERGGTVLLQVGDGSLAEARGWRVFRRHDGGPINDSPIFVVDPGGGERQIGTGDSPTLSPDAGRVAYSGVDGEIISVRPDGSDPRQITDEPDSSSDSPVFSPDGRTLAYTRNTGGVFTVNADGSGRRLLADLTDAYDLAWSQPDTIVLRRGGDQALYILSVGDGAVRKLTGSPVPGAGAVEPAWSPDGSMIAFGLSSGGIYLVKPDGSGLRQAAGPGSWHPTWSPQGALVFVRDAGHTDFFAASGPVWVMNPDRTGERELDQRPASGPVHWAASP</sequence>
<feature type="domain" description="Protein kinase" evidence="12">
    <location>
        <begin position="22"/>
        <end position="279"/>
    </location>
</feature>
<accession>A0A1S1RNI8</accession>
<evidence type="ECO:0000259" key="12">
    <source>
        <dbReference type="PROSITE" id="PS50011"/>
    </source>
</evidence>
<dbReference type="PROSITE" id="PS50011">
    <property type="entry name" value="PROTEIN_KINASE_DOM"/>
    <property type="match status" value="1"/>
</dbReference>
<feature type="region of interest" description="Disordered" evidence="10">
    <location>
        <begin position="508"/>
        <end position="537"/>
    </location>
</feature>
<comment type="catalytic activity">
    <reaction evidence="7">
        <text>L-threonyl-[protein] + ATP = O-phospho-L-threonyl-[protein] + ADP + H(+)</text>
        <dbReference type="Rhea" id="RHEA:46608"/>
        <dbReference type="Rhea" id="RHEA-COMP:11060"/>
        <dbReference type="Rhea" id="RHEA-COMP:11605"/>
        <dbReference type="ChEBI" id="CHEBI:15378"/>
        <dbReference type="ChEBI" id="CHEBI:30013"/>
        <dbReference type="ChEBI" id="CHEBI:30616"/>
        <dbReference type="ChEBI" id="CHEBI:61977"/>
        <dbReference type="ChEBI" id="CHEBI:456216"/>
        <dbReference type="EC" id="2.7.11.1"/>
    </reaction>
</comment>
<dbReference type="AlphaFoldDB" id="A0A1S1RNI8"/>
<dbReference type="SMART" id="SM00220">
    <property type="entry name" value="S_TKc"/>
    <property type="match status" value="1"/>
</dbReference>
<dbReference type="Pfam" id="PF03793">
    <property type="entry name" value="PASTA"/>
    <property type="match status" value="1"/>
</dbReference>
<keyword evidence="2" id="KW-0723">Serine/threonine-protein kinase</keyword>
<keyword evidence="11" id="KW-0812">Transmembrane</keyword>
<comment type="catalytic activity">
    <reaction evidence="8">
        <text>L-seryl-[protein] + ATP = O-phospho-L-seryl-[protein] + ADP + H(+)</text>
        <dbReference type="Rhea" id="RHEA:17989"/>
        <dbReference type="Rhea" id="RHEA-COMP:9863"/>
        <dbReference type="Rhea" id="RHEA-COMP:11604"/>
        <dbReference type="ChEBI" id="CHEBI:15378"/>
        <dbReference type="ChEBI" id="CHEBI:29999"/>
        <dbReference type="ChEBI" id="CHEBI:30616"/>
        <dbReference type="ChEBI" id="CHEBI:83421"/>
        <dbReference type="ChEBI" id="CHEBI:456216"/>
        <dbReference type="EC" id="2.7.11.1"/>
    </reaction>
</comment>
<dbReference type="PROSITE" id="PS00108">
    <property type="entry name" value="PROTEIN_KINASE_ST"/>
    <property type="match status" value="1"/>
</dbReference>
<evidence type="ECO:0000256" key="6">
    <source>
        <dbReference type="ARBA" id="ARBA00022840"/>
    </source>
</evidence>
<evidence type="ECO:0000256" key="4">
    <source>
        <dbReference type="ARBA" id="ARBA00022741"/>
    </source>
</evidence>
<dbReference type="InterPro" id="IPR008271">
    <property type="entry name" value="Ser/Thr_kinase_AS"/>
</dbReference>
<gene>
    <name evidence="14" type="ORF">CC117_01555</name>
</gene>
<feature type="region of interest" description="Disordered" evidence="10">
    <location>
        <begin position="687"/>
        <end position="709"/>
    </location>
</feature>
<dbReference type="PROSITE" id="PS51178">
    <property type="entry name" value="PASTA"/>
    <property type="match status" value="1"/>
</dbReference>
<dbReference type="InterPro" id="IPR000719">
    <property type="entry name" value="Prot_kinase_dom"/>
</dbReference>
<evidence type="ECO:0000313" key="14">
    <source>
        <dbReference type="EMBL" id="OHV46354.1"/>
    </source>
</evidence>
<evidence type="ECO:0000256" key="8">
    <source>
        <dbReference type="ARBA" id="ARBA00048679"/>
    </source>
</evidence>
<dbReference type="Gene3D" id="3.30.10.20">
    <property type="match status" value="1"/>
</dbReference>
<feature type="region of interest" description="Disordered" evidence="10">
    <location>
        <begin position="276"/>
        <end position="317"/>
    </location>
</feature>
<dbReference type="Gene3D" id="1.10.510.10">
    <property type="entry name" value="Transferase(Phosphotransferase) domain 1"/>
    <property type="match status" value="1"/>
</dbReference>
<dbReference type="InterPro" id="IPR005543">
    <property type="entry name" value="PASTA_dom"/>
</dbReference>
<evidence type="ECO:0000256" key="7">
    <source>
        <dbReference type="ARBA" id="ARBA00047899"/>
    </source>
</evidence>
<keyword evidence="4 9" id="KW-0547">Nucleotide-binding</keyword>
<dbReference type="PANTHER" id="PTHR43289">
    <property type="entry name" value="MITOGEN-ACTIVATED PROTEIN KINASE KINASE KINASE 20-RELATED"/>
    <property type="match status" value="1"/>
</dbReference>
<dbReference type="CDD" id="cd06577">
    <property type="entry name" value="PASTA_pknB"/>
    <property type="match status" value="1"/>
</dbReference>
<dbReference type="EC" id="2.7.11.1" evidence="1"/>
<evidence type="ECO:0000256" key="11">
    <source>
        <dbReference type="SAM" id="Phobius"/>
    </source>
</evidence>
<dbReference type="SMART" id="SM00740">
    <property type="entry name" value="PASTA"/>
    <property type="match status" value="1"/>
</dbReference>
<proteinExistence type="predicted"/>
<keyword evidence="6 9" id="KW-0067">ATP-binding</keyword>
<feature type="compositionally biased region" description="Low complexity" evidence="10">
    <location>
        <begin position="528"/>
        <end position="537"/>
    </location>
</feature>
<dbReference type="SUPFAM" id="SSF56112">
    <property type="entry name" value="Protein kinase-like (PK-like)"/>
    <property type="match status" value="1"/>
</dbReference>
<feature type="region of interest" description="Disordered" evidence="10">
    <location>
        <begin position="356"/>
        <end position="383"/>
    </location>
</feature>
<keyword evidence="3" id="KW-0808">Transferase</keyword>
<dbReference type="SUPFAM" id="SSF69304">
    <property type="entry name" value="Tricorn protease N-terminal domain"/>
    <property type="match status" value="1"/>
</dbReference>
<dbReference type="InterPro" id="IPR011659">
    <property type="entry name" value="WD40"/>
</dbReference>
<dbReference type="InterPro" id="IPR011042">
    <property type="entry name" value="6-blade_b-propeller_TolB-like"/>
</dbReference>
<name>A0A1S1RNI8_9ACTN</name>
<feature type="binding site" evidence="9">
    <location>
        <position position="50"/>
    </location>
    <ligand>
        <name>ATP</name>
        <dbReference type="ChEBI" id="CHEBI:30616"/>
    </ligand>
</feature>
<dbReference type="RefSeq" id="WP_071081895.1">
    <property type="nucleotide sequence ID" value="NZ_MBLM01000002.1"/>
</dbReference>
<evidence type="ECO:0000256" key="3">
    <source>
        <dbReference type="ARBA" id="ARBA00022679"/>
    </source>
</evidence>
<evidence type="ECO:0000256" key="5">
    <source>
        <dbReference type="ARBA" id="ARBA00022777"/>
    </source>
</evidence>
<feature type="transmembrane region" description="Helical" evidence="11">
    <location>
        <begin position="324"/>
        <end position="347"/>
    </location>
</feature>
<evidence type="ECO:0000256" key="9">
    <source>
        <dbReference type="PROSITE-ProRule" id="PRU10141"/>
    </source>
</evidence>
<dbReference type="Pfam" id="PF07676">
    <property type="entry name" value="PD40"/>
    <property type="match status" value="2"/>
</dbReference>
<dbReference type="Pfam" id="PF00069">
    <property type="entry name" value="Pkinase"/>
    <property type="match status" value="1"/>
</dbReference>
<dbReference type="EMBL" id="MBLM01000002">
    <property type="protein sequence ID" value="OHV46354.1"/>
    <property type="molecule type" value="Genomic_DNA"/>
</dbReference>
<dbReference type="InterPro" id="IPR011009">
    <property type="entry name" value="Kinase-like_dom_sf"/>
</dbReference>
<keyword evidence="5" id="KW-0418">Kinase</keyword>
<feature type="compositionally biased region" description="Pro residues" evidence="10">
    <location>
        <begin position="281"/>
        <end position="297"/>
    </location>
</feature>